<evidence type="ECO:0000259" key="4">
    <source>
        <dbReference type="Pfam" id="PF00171"/>
    </source>
</evidence>
<dbReference type="EMBL" id="JBHRYF010000008">
    <property type="protein sequence ID" value="MFC3660612.1"/>
    <property type="molecule type" value="Genomic_DNA"/>
</dbReference>
<name>A0ABV7UW06_9GAMM</name>
<comment type="caution">
    <text evidence="5">The sequence shown here is derived from an EMBL/GenBank/DDBJ whole genome shotgun (WGS) entry which is preliminary data.</text>
</comment>
<proteinExistence type="inferred from homology"/>
<accession>A0ABV7UW06</accession>
<dbReference type="InterPro" id="IPR016161">
    <property type="entry name" value="Ald_DH/histidinol_DH"/>
</dbReference>
<keyword evidence="1 3" id="KW-0560">Oxidoreductase</keyword>
<dbReference type="InterPro" id="IPR016163">
    <property type="entry name" value="Ald_DH_C"/>
</dbReference>
<evidence type="ECO:0000256" key="3">
    <source>
        <dbReference type="RuleBase" id="RU003345"/>
    </source>
</evidence>
<evidence type="ECO:0000313" key="6">
    <source>
        <dbReference type="Proteomes" id="UP001595724"/>
    </source>
</evidence>
<dbReference type="Proteomes" id="UP001595724">
    <property type="component" value="Unassembled WGS sequence"/>
</dbReference>
<dbReference type="PANTHER" id="PTHR11699">
    <property type="entry name" value="ALDEHYDE DEHYDROGENASE-RELATED"/>
    <property type="match status" value="1"/>
</dbReference>
<gene>
    <name evidence="5" type="ORF">ACFOM9_11090</name>
</gene>
<dbReference type="PROSITE" id="PS00687">
    <property type="entry name" value="ALDEHYDE_DEHYDR_GLU"/>
    <property type="match status" value="1"/>
</dbReference>
<dbReference type="Pfam" id="PF00171">
    <property type="entry name" value="Aldedh"/>
    <property type="match status" value="1"/>
</dbReference>
<dbReference type="InterPro" id="IPR016162">
    <property type="entry name" value="Ald_DH_N"/>
</dbReference>
<feature type="active site" evidence="2">
    <location>
        <position position="285"/>
    </location>
</feature>
<evidence type="ECO:0000313" key="5">
    <source>
        <dbReference type="EMBL" id="MFC3660612.1"/>
    </source>
</evidence>
<keyword evidence="6" id="KW-1185">Reference proteome</keyword>
<dbReference type="SUPFAM" id="SSF53720">
    <property type="entry name" value="ALDH-like"/>
    <property type="match status" value="1"/>
</dbReference>
<evidence type="ECO:0000256" key="2">
    <source>
        <dbReference type="PROSITE-ProRule" id="PRU10007"/>
    </source>
</evidence>
<evidence type="ECO:0000256" key="1">
    <source>
        <dbReference type="ARBA" id="ARBA00023002"/>
    </source>
</evidence>
<sequence>MTSPPMSTPIPLAHPTRLDATSMLPSLRRQLLDRTPAIFIDGLWQACASGKSLQVDNPATGAPIAAIAAGGEADIDLAVAAARRAFREGPWPRLPAWQRAARLHALADVIEARSETFALLESLDAGHGIASVRNGDLPLGLRALRDSAGWANKLTGEVPMHPATQPAMDYFLRQPIGVAGLITPWNAPFLMVLQKLAAALATGCTAVLKPAELAPLSALLIGDLCREVGIPDGVVNIVTGTGPSAGQALADHPGVDIISFTGSTAVGRSIMAASANSNLKRLVLELGGKSPVLVFADADLDRAASAIVGEIAFKCGQYCAAGSRVFVQRSVYEPLLQRMLAAMDGLRIGPGYEEATQMGPMISAAQRRRAENIIGHSVAAGARLLRGGHARPGNGYFFEPAILVDAAADMQVSREEIFAPVLTVTPFDDDASPAAVAALANDSRYGLSAKLWARDIGTVHALVGLLESGQVIVNGGGGGATLPFGGVKQSGYGRENGRIGLEHFTEVKAVRLGY</sequence>
<dbReference type="Gene3D" id="3.40.309.10">
    <property type="entry name" value="Aldehyde Dehydrogenase, Chain A, domain 2"/>
    <property type="match status" value="1"/>
</dbReference>
<comment type="similarity">
    <text evidence="3">Belongs to the aldehyde dehydrogenase family.</text>
</comment>
<dbReference type="InterPro" id="IPR029510">
    <property type="entry name" value="Ald_DH_CS_GLU"/>
</dbReference>
<dbReference type="Gene3D" id="3.40.605.10">
    <property type="entry name" value="Aldehyde Dehydrogenase, Chain A, domain 1"/>
    <property type="match status" value="1"/>
</dbReference>
<dbReference type="RefSeq" id="WP_386710364.1">
    <property type="nucleotide sequence ID" value="NZ_JBHRYF010000008.1"/>
</dbReference>
<feature type="domain" description="Aldehyde dehydrogenase" evidence="4">
    <location>
        <begin position="44"/>
        <end position="510"/>
    </location>
</feature>
<protein>
    <submittedName>
        <fullName evidence="5">Aldehyde dehydrogenase family protein</fullName>
    </submittedName>
</protein>
<dbReference type="InterPro" id="IPR015590">
    <property type="entry name" value="Aldehyde_DH_dom"/>
</dbReference>
<reference evidence="6" key="1">
    <citation type="journal article" date="2019" name="Int. J. Syst. Evol. Microbiol.">
        <title>The Global Catalogue of Microorganisms (GCM) 10K type strain sequencing project: providing services to taxonomists for standard genome sequencing and annotation.</title>
        <authorList>
            <consortium name="The Broad Institute Genomics Platform"/>
            <consortium name="The Broad Institute Genome Sequencing Center for Infectious Disease"/>
            <person name="Wu L."/>
            <person name="Ma J."/>
        </authorList>
    </citation>
    <scope>NUCLEOTIDE SEQUENCE [LARGE SCALE GENOMIC DNA]</scope>
    <source>
        <strain evidence="6">KCTC 42211</strain>
    </source>
</reference>
<organism evidence="5 6">
    <name type="scientific">Luteimonas notoginsengisoli</name>
    <dbReference type="NCBI Taxonomy" id="1578200"/>
    <lineage>
        <taxon>Bacteria</taxon>
        <taxon>Pseudomonadati</taxon>
        <taxon>Pseudomonadota</taxon>
        <taxon>Gammaproteobacteria</taxon>
        <taxon>Lysobacterales</taxon>
        <taxon>Lysobacteraceae</taxon>
        <taxon>Luteimonas</taxon>
    </lineage>
</organism>